<dbReference type="InterPro" id="IPR013216">
    <property type="entry name" value="Methyltransf_11"/>
</dbReference>
<protein>
    <recommendedName>
        <fullName evidence="1">Methyltransferase type 11 domain-containing protein</fullName>
    </recommendedName>
</protein>
<accession>A0A267MKW7</accession>
<evidence type="ECO:0000313" key="3">
    <source>
        <dbReference type="Proteomes" id="UP000216024"/>
    </source>
</evidence>
<feature type="domain" description="Methyltransferase type 11" evidence="1">
    <location>
        <begin position="37"/>
        <end position="131"/>
    </location>
</feature>
<dbReference type="Pfam" id="PF08241">
    <property type="entry name" value="Methyltransf_11"/>
    <property type="match status" value="1"/>
</dbReference>
<dbReference type="Gene3D" id="3.40.50.150">
    <property type="entry name" value="Vaccinia Virus protein VP39"/>
    <property type="match status" value="1"/>
</dbReference>
<gene>
    <name evidence="2" type="ORF">CCE28_04855</name>
</gene>
<proteinExistence type="predicted"/>
<dbReference type="AlphaFoldDB" id="A0A267MKW7"/>
<dbReference type="OrthoDB" id="9772751at2"/>
<dbReference type="Proteomes" id="UP000216024">
    <property type="component" value="Unassembled WGS sequence"/>
</dbReference>
<dbReference type="PANTHER" id="PTHR45036">
    <property type="entry name" value="METHYLTRANSFERASE LIKE 7B"/>
    <property type="match status" value="1"/>
</dbReference>
<evidence type="ECO:0000259" key="1">
    <source>
        <dbReference type="Pfam" id="PF08241"/>
    </source>
</evidence>
<dbReference type="EMBL" id="NIBG01000003">
    <property type="protein sequence ID" value="PAB60231.1"/>
    <property type="molecule type" value="Genomic_DNA"/>
</dbReference>
<dbReference type="InterPro" id="IPR029063">
    <property type="entry name" value="SAM-dependent_MTases_sf"/>
</dbReference>
<evidence type="ECO:0000313" key="2">
    <source>
        <dbReference type="EMBL" id="PAB60231.1"/>
    </source>
</evidence>
<reference evidence="2 3" key="1">
    <citation type="submission" date="2017-06" db="EMBL/GenBank/DDBJ databases">
        <title>Draft genome sequence of anaerobic fermentative bacterium Anaeromicrobium sediminis DY2726D isolated from West Pacific Ocean sediments.</title>
        <authorList>
            <person name="Zeng X."/>
        </authorList>
    </citation>
    <scope>NUCLEOTIDE SEQUENCE [LARGE SCALE GENOMIC DNA]</scope>
    <source>
        <strain evidence="2 3">DY2726D</strain>
    </source>
</reference>
<comment type="caution">
    <text evidence="2">The sequence shown here is derived from an EMBL/GenBank/DDBJ whole genome shotgun (WGS) entry which is preliminary data.</text>
</comment>
<dbReference type="SUPFAM" id="SSF53335">
    <property type="entry name" value="S-adenosyl-L-methionine-dependent methyltransferases"/>
    <property type="match status" value="1"/>
</dbReference>
<dbReference type="RefSeq" id="WP_095131549.1">
    <property type="nucleotide sequence ID" value="NZ_NIBG01000003.1"/>
</dbReference>
<name>A0A267MKW7_9FIRM</name>
<dbReference type="PANTHER" id="PTHR45036:SF1">
    <property type="entry name" value="METHYLTRANSFERASE LIKE 7A"/>
    <property type="match status" value="1"/>
</dbReference>
<dbReference type="GO" id="GO:0008757">
    <property type="term" value="F:S-adenosylmethionine-dependent methyltransferase activity"/>
    <property type="evidence" value="ECO:0007669"/>
    <property type="project" value="InterPro"/>
</dbReference>
<organism evidence="2 3">
    <name type="scientific">Anaeromicrobium sediminis</name>
    <dbReference type="NCBI Taxonomy" id="1478221"/>
    <lineage>
        <taxon>Bacteria</taxon>
        <taxon>Bacillati</taxon>
        <taxon>Bacillota</taxon>
        <taxon>Clostridia</taxon>
        <taxon>Peptostreptococcales</taxon>
        <taxon>Thermotaleaceae</taxon>
        <taxon>Anaeromicrobium</taxon>
    </lineage>
</organism>
<dbReference type="InterPro" id="IPR052356">
    <property type="entry name" value="Thiol_S-MT"/>
</dbReference>
<keyword evidence="3" id="KW-1185">Reference proteome</keyword>
<sequence>MIDFSSMIFDTLMNPLEKKGLSQRRRHLISKASGKVLEIGPGTGANCAFYNFHNITDLTLLDLSFSKKLVHYPFPKNASVNFFEGSAESLPFPSNSFDSVIFTLVFCSVPDPLKGFEEVYRVLKPGGKIYFMEHVLSDQSFYSDIMDKSNKFWRKIASGCNLNRNTLYFIEQANFKIIEYERFWKGAFIKGIGIK</sequence>
<dbReference type="CDD" id="cd02440">
    <property type="entry name" value="AdoMet_MTases"/>
    <property type="match status" value="1"/>
</dbReference>